<accession>A0ABC9BED5</accession>
<keyword evidence="4" id="KW-1185">Reference proteome</keyword>
<sequence>MATAAVPSSWEELPPDLLGLVLYYLPSLADRVRLRVVCRPWRAGGAARRHPRLPPPLPWLALSDGGLVDLHGAPVLCAPILREGVFGYRAVDNLAFLVHDDGGCSLMDPLSGLTLPLSKLASAVGKALDDSAFYDQSHIRRTYVKVILSSSLLDSARGSTVAAIIMDGMSVAISSCKQPHAISISMRRKRKLVSARDSSSMSPEQRVKRIQGPQRIHDIAFFHGKLYALTWHEGLRVIELDVGHLGEANSSPGFLWCIHGNPEQQEIYNYGNDDRYLVVRYLVESDGRLLMVRRWMSVPPDAHLGYHDRTVRFEVFQADLATAPGQWIKLDSLGGHAIFLGIECSKSVPASHCAGGVQEDCIYFMHRVFDNQSKELSGRCRDPLVDSGVYNLRDGKITALLPEAVMSKLRMKQQFLTWFFPADA</sequence>
<dbReference type="AlphaFoldDB" id="A0ABC9BED5"/>
<evidence type="ECO:0000259" key="1">
    <source>
        <dbReference type="Pfam" id="PF00646"/>
    </source>
</evidence>
<dbReference type="InterPro" id="IPR001810">
    <property type="entry name" value="F-box_dom"/>
</dbReference>
<dbReference type="InterPro" id="IPR036047">
    <property type="entry name" value="F-box-like_dom_sf"/>
</dbReference>
<dbReference type="PANTHER" id="PTHR33110">
    <property type="entry name" value="F-BOX/KELCH-REPEAT PROTEIN-RELATED"/>
    <property type="match status" value="1"/>
</dbReference>
<gene>
    <name evidence="3" type="ORF">URODEC1_LOCUS63773</name>
</gene>
<reference evidence="3" key="1">
    <citation type="submission" date="2024-10" db="EMBL/GenBank/DDBJ databases">
        <authorList>
            <person name="Ryan C."/>
        </authorList>
    </citation>
    <scope>NUCLEOTIDE SEQUENCE [LARGE SCALE GENOMIC DNA]</scope>
</reference>
<organism evidence="3 4">
    <name type="scientific">Urochloa decumbens</name>
    <dbReference type="NCBI Taxonomy" id="240449"/>
    <lineage>
        <taxon>Eukaryota</taxon>
        <taxon>Viridiplantae</taxon>
        <taxon>Streptophyta</taxon>
        <taxon>Embryophyta</taxon>
        <taxon>Tracheophyta</taxon>
        <taxon>Spermatophyta</taxon>
        <taxon>Magnoliopsida</taxon>
        <taxon>Liliopsida</taxon>
        <taxon>Poales</taxon>
        <taxon>Poaceae</taxon>
        <taxon>PACMAD clade</taxon>
        <taxon>Panicoideae</taxon>
        <taxon>Panicodae</taxon>
        <taxon>Paniceae</taxon>
        <taxon>Melinidinae</taxon>
        <taxon>Urochloa</taxon>
    </lineage>
</organism>
<evidence type="ECO:0000313" key="4">
    <source>
        <dbReference type="Proteomes" id="UP001497457"/>
    </source>
</evidence>
<protein>
    <recommendedName>
        <fullName evidence="5">DUF295 domain-containing protein</fullName>
    </recommendedName>
</protein>
<dbReference type="EMBL" id="OZ075135">
    <property type="protein sequence ID" value="CAL4998283.1"/>
    <property type="molecule type" value="Genomic_DNA"/>
</dbReference>
<dbReference type="Proteomes" id="UP001497457">
    <property type="component" value="Chromosome 25rd"/>
</dbReference>
<dbReference type="Pfam" id="PF00646">
    <property type="entry name" value="F-box"/>
    <property type="match status" value="1"/>
</dbReference>
<dbReference type="InterPro" id="IPR005174">
    <property type="entry name" value="KIB1-4_b-propeller"/>
</dbReference>
<dbReference type="Gene3D" id="1.20.1280.50">
    <property type="match status" value="1"/>
</dbReference>
<evidence type="ECO:0000259" key="2">
    <source>
        <dbReference type="Pfam" id="PF03478"/>
    </source>
</evidence>
<feature type="domain" description="F-box" evidence="1">
    <location>
        <begin position="10"/>
        <end position="42"/>
    </location>
</feature>
<proteinExistence type="predicted"/>
<evidence type="ECO:0000313" key="3">
    <source>
        <dbReference type="EMBL" id="CAL4998283.1"/>
    </source>
</evidence>
<dbReference type="SUPFAM" id="SSF81383">
    <property type="entry name" value="F-box domain"/>
    <property type="match status" value="1"/>
</dbReference>
<name>A0ABC9BED5_9POAL</name>
<dbReference type="Pfam" id="PF03478">
    <property type="entry name" value="Beta-prop_KIB1-4"/>
    <property type="match status" value="1"/>
</dbReference>
<feature type="domain" description="KIB1-4 beta-propeller" evidence="2">
    <location>
        <begin position="97"/>
        <end position="391"/>
    </location>
</feature>
<evidence type="ECO:0008006" key="5">
    <source>
        <dbReference type="Google" id="ProtNLM"/>
    </source>
</evidence>
<dbReference type="PANTHER" id="PTHR33110:SF143">
    <property type="entry name" value="F-BOX DOMAIN CONTAINING PROTEIN, EXPRESSED"/>
    <property type="match status" value="1"/>
</dbReference>